<dbReference type="SUPFAM" id="SSF51735">
    <property type="entry name" value="NAD(P)-binding Rossmann-fold domains"/>
    <property type="match status" value="1"/>
</dbReference>
<dbReference type="AlphaFoldDB" id="A0A0C9MK67"/>
<dbReference type="PANTHER" id="PTHR15020:SF50">
    <property type="entry name" value="UPF0659 PROTEIN YMR090W"/>
    <property type="match status" value="1"/>
</dbReference>
<dbReference type="InterPro" id="IPR036291">
    <property type="entry name" value="NAD(P)-bd_dom_sf"/>
</dbReference>
<dbReference type="STRING" id="91626.A0A0C9MK67"/>
<proteinExistence type="predicted"/>
<evidence type="ECO:0000313" key="3">
    <source>
        <dbReference type="Proteomes" id="UP000053815"/>
    </source>
</evidence>
<feature type="domain" description="NAD(P)-binding" evidence="1">
    <location>
        <begin position="12"/>
        <end position="206"/>
    </location>
</feature>
<accession>A0A0C9MK67</accession>
<dbReference type="OrthoDB" id="63935at2759"/>
<dbReference type="Proteomes" id="UP000053815">
    <property type="component" value="Unassembled WGS sequence"/>
</dbReference>
<organism evidence="2">
    <name type="scientific">Mucor ambiguus</name>
    <dbReference type="NCBI Taxonomy" id="91626"/>
    <lineage>
        <taxon>Eukaryota</taxon>
        <taxon>Fungi</taxon>
        <taxon>Fungi incertae sedis</taxon>
        <taxon>Mucoromycota</taxon>
        <taxon>Mucoromycotina</taxon>
        <taxon>Mucoromycetes</taxon>
        <taxon>Mucorales</taxon>
        <taxon>Mucorineae</taxon>
        <taxon>Mucoraceae</taxon>
        <taxon>Mucor</taxon>
    </lineage>
</organism>
<dbReference type="Gene3D" id="3.40.50.720">
    <property type="entry name" value="NAD(P)-binding Rossmann-like Domain"/>
    <property type="match status" value="1"/>
</dbReference>
<keyword evidence="3" id="KW-1185">Reference proteome</keyword>
<dbReference type="PANTHER" id="PTHR15020">
    <property type="entry name" value="FLAVIN REDUCTASE-RELATED"/>
    <property type="match status" value="1"/>
</dbReference>
<dbReference type="Pfam" id="PF13460">
    <property type="entry name" value="NAD_binding_10"/>
    <property type="match status" value="1"/>
</dbReference>
<dbReference type="EMBL" id="DF836789">
    <property type="protein sequence ID" value="GAN11191.1"/>
    <property type="molecule type" value="Genomic_DNA"/>
</dbReference>
<reference evidence="2" key="1">
    <citation type="submission" date="2014-09" db="EMBL/GenBank/DDBJ databases">
        <title>Draft genome sequence of an oleaginous Mucoromycotina fungus Mucor ambiguus NBRC6742.</title>
        <authorList>
            <person name="Takeda I."/>
            <person name="Yamane N."/>
            <person name="Morita T."/>
            <person name="Tamano K."/>
            <person name="Machida M."/>
            <person name="Baker S."/>
            <person name="Koike H."/>
        </authorList>
    </citation>
    <scope>NUCLEOTIDE SEQUENCE</scope>
    <source>
        <strain evidence="2">NBRC 6742</strain>
    </source>
</reference>
<gene>
    <name evidence="2" type="ORF">MAM1_0500d10749</name>
</gene>
<name>A0A0C9MK67_9FUNG</name>
<evidence type="ECO:0000313" key="2">
    <source>
        <dbReference type="EMBL" id="GAN11191.1"/>
    </source>
</evidence>
<protein>
    <recommendedName>
        <fullName evidence="1">NAD(P)-binding domain-containing protein</fullName>
    </recommendedName>
</protein>
<sequence>MVKVAVFGGSKGCSRAMVLQGLEKGEHEFKLLIRNPDNADYTEDQKSKLTIIKGDALNAEAVKQTLQGTDVIVYSIGSAFDFKKMDMVNPGLCRDTMSILLKVLQDLPENERPKRLVVVSTTGLDKMKEVPYLLQPLYHLVLHAPHQDKKELEKLVLEENKSVPDWIIVRPSLLTDGALKGKYRSDVGISGYTISREDVGHFLLNQCIVPTTWIQKKVVVTY</sequence>
<evidence type="ECO:0000259" key="1">
    <source>
        <dbReference type="Pfam" id="PF13460"/>
    </source>
</evidence>
<dbReference type="InterPro" id="IPR016040">
    <property type="entry name" value="NAD(P)-bd_dom"/>
</dbReference>